<feature type="signal peptide" evidence="11">
    <location>
        <begin position="1"/>
        <end position="29"/>
    </location>
</feature>
<keyword evidence="3" id="KW-0433">Leucine-rich repeat</keyword>
<gene>
    <name evidence="13" type="ORF">NE237_022354</name>
</gene>
<dbReference type="PANTHER" id="PTHR48059">
    <property type="entry name" value="POLYGALACTURONASE INHIBITOR 1"/>
    <property type="match status" value="1"/>
</dbReference>
<evidence type="ECO:0000256" key="4">
    <source>
        <dbReference type="ARBA" id="ARBA00022692"/>
    </source>
</evidence>
<organism evidence="13 14">
    <name type="scientific">Protea cynaroides</name>
    <dbReference type="NCBI Taxonomy" id="273540"/>
    <lineage>
        <taxon>Eukaryota</taxon>
        <taxon>Viridiplantae</taxon>
        <taxon>Streptophyta</taxon>
        <taxon>Embryophyta</taxon>
        <taxon>Tracheophyta</taxon>
        <taxon>Spermatophyta</taxon>
        <taxon>Magnoliopsida</taxon>
        <taxon>Proteales</taxon>
        <taxon>Proteaceae</taxon>
        <taxon>Protea</taxon>
    </lineage>
</organism>
<dbReference type="GO" id="GO:0016020">
    <property type="term" value="C:membrane"/>
    <property type="evidence" value="ECO:0007669"/>
    <property type="project" value="UniProtKB-SubCell"/>
</dbReference>
<dbReference type="Pfam" id="PF08263">
    <property type="entry name" value="LRRNT_2"/>
    <property type="match status" value="1"/>
</dbReference>
<proteinExistence type="inferred from homology"/>
<evidence type="ECO:0000256" key="11">
    <source>
        <dbReference type="SAM" id="SignalP"/>
    </source>
</evidence>
<keyword evidence="9" id="KW-0325">Glycoprotein</keyword>
<dbReference type="EMBL" id="JAMYWD010000008">
    <property type="protein sequence ID" value="KAJ4962415.1"/>
    <property type="molecule type" value="Genomic_DNA"/>
</dbReference>
<accession>A0A9Q0HAT1</accession>
<dbReference type="Proteomes" id="UP001141806">
    <property type="component" value="Unassembled WGS sequence"/>
</dbReference>
<evidence type="ECO:0000256" key="7">
    <source>
        <dbReference type="ARBA" id="ARBA00022989"/>
    </source>
</evidence>
<evidence type="ECO:0000313" key="14">
    <source>
        <dbReference type="Proteomes" id="UP001141806"/>
    </source>
</evidence>
<keyword evidence="6" id="KW-0677">Repeat</keyword>
<dbReference type="InterPro" id="IPR032675">
    <property type="entry name" value="LRR_dom_sf"/>
</dbReference>
<evidence type="ECO:0000256" key="9">
    <source>
        <dbReference type="ARBA" id="ARBA00023180"/>
    </source>
</evidence>
<evidence type="ECO:0000313" key="13">
    <source>
        <dbReference type="EMBL" id="KAJ4962415.1"/>
    </source>
</evidence>
<feature type="chain" id="PRO_5040256101" description="Leucine-rich repeat-containing N-terminal plant-type domain-containing protein" evidence="11">
    <location>
        <begin position="30"/>
        <end position="223"/>
    </location>
</feature>
<keyword evidence="14" id="KW-1185">Reference proteome</keyword>
<keyword evidence="8" id="KW-0472">Membrane</keyword>
<sequence>MIMASPSKKSRRGTTRSFILILCFSFISSSQLLSQACHDVDRSALLGFKAQITNDNGNLKTWNTSSTDCCTWDHINCDSTGRVIKLEIPGVFRGPVEVLDADGVPVPEKTSMNGTLSPTLGNLSSLQYLELSELQGLEGPIPPELGNLQQLTFLNLSGNRLNGSIPSSLGNLINLETLFLSDNQLSGVVPSSIPSLKKLTITYFSGNQLTGDIPPRIIVHEDN</sequence>
<keyword evidence="5 11" id="KW-0732">Signal</keyword>
<dbReference type="InterPro" id="IPR001611">
    <property type="entry name" value="Leu-rich_rpt"/>
</dbReference>
<keyword evidence="7" id="KW-1133">Transmembrane helix</keyword>
<protein>
    <recommendedName>
        <fullName evidence="12">Leucine-rich repeat-containing N-terminal plant-type domain-containing protein</fullName>
    </recommendedName>
</protein>
<comment type="similarity">
    <text evidence="10">Belongs to the polygalacturonase-inhibiting protein family.</text>
</comment>
<evidence type="ECO:0000256" key="6">
    <source>
        <dbReference type="ARBA" id="ARBA00022737"/>
    </source>
</evidence>
<evidence type="ECO:0000256" key="1">
    <source>
        <dbReference type="ARBA" id="ARBA00004167"/>
    </source>
</evidence>
<feature type="domain" description="Leucine-rich repeat-containing N-terminal plant-type" evidence="12">
    <location>
        <begin position="39"/>
        <end position="78"/>
    </location>
</feature>
<dbReference type="Pfam" id="PF13855">
    <property type="entry name" value="LRR_8"/>
    <property type="match status" value="1"/>
</dbReference>
<evidence type="ECO:0000256" key="3">
    <source>
        <dbReference type="ARBA" id="ARBA00022614"/>
    </source>
</evidence>
<dbReference type="AlphaFoldDB" id="A0A9Q0HAT1"/>
<dbReference type="InterPro" id="IPR051848">
    <property type="entry name" value="PGIP"/>
</dbReference>
<name>A0A9Q0HAT1_9MAGN</name>
<evidence type="ECO:0000256" key="10">
    <source>
        <dbReference type="ARBA" id="ARBA00038043"/>
    </source>
</evidence>
<evidence type="ECO:0000259" key="12">
    <source>
        <dbReference type="Pfam" id="PF08263"/>
    </source>
</evidence>
<evidence type="ECO:0000256" key="2">
    <source>
        <dbReference type="ARBA" id="ARBA00004196"/>
    </source>
</evidence>
<comment type="subcellular location">
    <subcellularLocation>
        <location evidence="2">Cell envelope</location>
    </subcellularLocation>
    <subcellularLocation>
        <location evidence="1">Membrane</location>
        <topology evidence="1">Single-pass membrane protein</topology>
    </subcellularLocation>
</comment>
<dbReference type="FunFam" id="3.80.10.10:FF:000275">
    <property type="entry name" value="Leucine-rich repeat receptor-like protein kinase"/>
    <property type="match status" value="1"/>
</dbReference>
<keyword evidence="4" id="KW-0812">Transmembrane</keyword>
<evidence type="ECO:0000256" key="8">
    <source>
        <dbReference type="ARBA" id="ARBA00023136"/>
    </source>
</evidence>
<dbReference type="OrthoDB" id="676979at2759"/>
<dbReference type="PANTHER" id="PTHR48059:SF30">
    <property type="entry name" value="OS06G0587000 PROTEIN"/>
    <property type="match status" value="1"/>
</dbReference>
<dbReference type="SUPFAM" id="SSF52058">
    <property type="entry name" value="L domain-like"/>
    <property type="match status" value="1"/>
</dbReference>
<reference evidence="13" key="1">
    <citation type="journal article" date="2023" name="Plant J.">
        <title>The genome of the king protea, Protea cynaroides.</title>
        <authorList>
            <person name="Chang J."/>
            <person name="Duong T.A."/>
            <person name="Schoeman C."/>
            <person name="Ma X."/>
            <person name="Roodt D."/>
            <person name="Barker N."/>
            <person name="Li Z."/>
            <person name="Van de Peer Y."/>
            <person name="Mizrachi E."/>
        </authorList>
    </citation>
    <scope>NUCLEOTIDE SEQUENCE</scope>
    <source>
        <tissue evidence="13">Young leaves</tissue>
    </source>
</reference>
<dbReference type="InterPro" id="IPR013210">
    <property type="entry name" value="LRR_N_plant-typ"/>
</dbReference>
<comment type="caution">
    <text evidence="13">The sequence shown here is derived from an EMBL/GenBank/DDBJ whole genome shotgun (WGS) entry which is preliminary data.</text>
</comment>
<dbReference type="Gene3D" id="3.80.10.10">
    <property type="entry name" value="Ribonuclease Inhibitor"/>
    <property type="match status" value="1"/>
</dbReference>
<evidence type="ECO:0000256" key="5">
    <source>
        <dbReference type="ARBA" id="ARBA00022729"/>
    </source>
</evidence>